<dbReference type="AlphaFoldDB" id="A0A7C9N5P0"/>
<dbReference type="RefSeq" id="WP_161483861.1">
    <property type="nucleotide sequence ID" value="NZ_WXEW01000012.1"/>
</dbReference>
<evidence type="ECO:0000313" key="4">
    <source>
        <dbReference type="Proteomes" id="UP000479526"/>
    </source>
</evidence>
<dbReference type="EMBL" id="WXEW01000012">
    <property type="protein sequence ID" value="NAS26889.1"/>
    <property type="molecule type" value="Genomic_DNA"/>
</dbReference>
<comment type="caution">
    <text evidence="3">The sequence shown here is derived from an EMBL/GenBank/DDBJ whole genome shotgun (WGS) entry which is preliminary data.</text>
</comment>
<keyword evidence="4" id="KW-1185">Reference proteome</keyword>
<accession>A0A7C9N5P0</accession>
<reference evidence="3 4" key="1">
    <citation type="submission" date="2020-01" db="EMBL/GenBank/DDBJ databases">
        <title>Herbidospora sp. NEAU-GS84 nov., a novel actinomycete isolated from soil.</title>
        <authorList>
            <person name="Han L."/>
        </authorList>
    </citation>
    <scope>NUCLEOTIDE SEQUENCE [LARGE SCALE GENOMIC DNA]</scope>
    <source>
        <strain evidence="3 4">NEAU-GS84</strain>
    </source>
</reference>
<proteinExistence type="predicted"/>
<name>A0A7C9N5P0_9ACTN</name>
<dbReference type="Proteomes" id="UP000479526">
    <property type="component" value="Unassembled WGS sequence"/>
</dbReference>
<sequence length="157" mass="16347">MRRLMLAAAVLAVSTLGLAGCGDELTGRSMSQADRDKMVKYAECMKEYGVQVPVPDPNGGPAIGGGQTADPNDPKELAARAACERFAPPLVADQAPPAGVVEHALKMAACLREQGIAAKDPKPGENNLTLEEGAAESPEKLRAAYATCTQKYPAPEA</sequence>
<evidence type="ECO:0000256" key="1">
    <source>
        <dbReference type="SAM" id="MobiDB-lite"/>
    </source>
</evidence>
<organism evidence="3 4">
    <name type="scientific">Herbidospora solisilvae</name>
    <dbReference type="NCBI Taxonomy" id="2696284"/>
    <lineage>
        <taxon>Bacteria</taxon>
        <taxon>Bacillati</taxon>
        <taxon>Actinomycetota</taxon>
        <taxon>Actinomycetes</taxon>
        <taxon>Streptosporangiales</taxon>
        <taxon>Streptosporangiaceae</taxon>
        <taxon>Herbidospora</taxon>
    </lineage>
</organism>
<evidence type="ECO:0000313" key="3">
    <source>
        <dbReference type="EMBL" id="NAS26889.1"/>
    </source>
</evidence>
<dbReference type="PROSITE" id="PS51257">
    <property type="entry name" value="PROKAR_LIPOPROTEIN"/>
    <property type="match status" value="1"/>
</dbReference>
<feature type="signal peptide" evidence="2">
    <location>
        <begin position="1"/>
        <end position="19"/>
    </location>
</feature>
<feature type="chain" id="PRO_5039433572" description="Lipoprotein" evidence="2">
    <location>
        <begin position="20"/>
        <end position="157"/>
    </location>
</feature>
<feature type="region of interest" description="Disordered" evidence="1">
    <location>
        <begin position="116"/>
        <end position="138"/>
    </location>
</feature>
<gene>
    <name evidence="3" type="ORF">GT755_35130</name>
</gene>
<evidence type="ECO:0000256" key="2">
    <source>
        <dbReference type="SAM" id="SignalP"/>
    </source>
</evidence>
<keyword evidence="2" id="KW-0732">Signal</keyword>
<evidence type="ECO:0008006" key="5">
    <source>
        <dbReference type="Google" id="ProtNLM"/>
    </source>
</evidence>
<protein>
    <recommendedName>
        <fullName evidence="5">Lipoprotein</fullName>
    </recommendedName>
</protein>